<dbReference type="EMBL" id="CAJOBA010100406">
    <property type="protein sequence ID" value="CAF4518009.1"/>
    <property type="molecule type" value="Genomic_DNA"/>
</dbReference>
<evidence type="ECO:0000313" key="2">
    <source>
        <dbReference type="EMBL" id="CAF1660431.1"/>
    </source>
</evidence>
<feature type="region of interest" description="Disordered" evidence="1">
    <location>
        <begin position="1"/>
        <end position="41"/>
    </location>
</feature>
<evidence type="ECO:0000256" key="1">
    <source>
        <dbReference type="SAM" id="MobiDB-lite"/>
    </source>
</evidence>
<feature type="compositionally biased region" description="Acidic residues" evidence="1">
    <location>
        <begin position="24"/>
        <end position="41"/>
    </location>
</feature>
<dbReference type="Proteomes" id="UP000677228">
    <property type="component" value="Unassembled WGS sequence"/>
</dbReference>
<proteinExistence type="predicted"/>
<dbReference type="Proteomes" id="UP000682733">
    <property type="component" value="Unassembled WGS sequence"/>
</dbReference>
<dbReference type="AlphaFoldDB" id="A0A8S2Y033"/>
<comment type="caution">
    <text evidence="3">The sequence shown here is derived from an EMBL/GenBank/DDBJ whole genome shotgun (WGS) entry which is preliminary data.</text>
</comment>
<feature type="non-terminal residue" evidence="3">
    <location>
        <position position="106"/>
    </location>
</feature>
<evidence type="ECO:0000313" key="3">
    <source>
        <dbReference type="EMBL" id="CAF4518009.1"/>
    </source>
</evidence>
<sequence length="106" mass="12071">MAIKTPQITNKLIKSTSHSVREDVDGELGESEGEQAEDDDDNDFLFFGTFDDEHSFKSIPIEETSPVRTTKRQRATSSLCVVDDHWEIFPETNDTKRNLSTNHLID</sequence>
<reference evidence="3" key="1">
    <citation type="submission" date="2021-02" db="EMBL/GenBank/DDBJ databases">
        <authorList>
            <person name="Nowell W R."/>
        </authorList>
    </citation>
    <scope>NUCLEOTIDE SEQUENCE</scope>
</reference>
<protein>
    <submittedName>
        <fullName evidence="3">Uncharacterized protein</fullName>
    </submittedName>
</protein>
<dbReference type="EMBL" id="CAJNOK010069940">
    <property type="protein sequence ID" value="CAF1660431.1"/>
    <property type="molecule type" value="Genomic_DNA"/>
</dbReference>
<evidence type="ECO:0000313" key="4">
    <source>
        <dbReference type="Proteomes" id="UP000682733"/>
    </source>
</evidence>
<feature type="compositionally biased region" description="Polar residues" evidence="1">
    <location>
        <begin position="1"/>
        <end position="18"/>
    </location>
</feature>
<name>A0A8S2Y033_9BILA</name>
<accession>A0A8S2Y033</accession>
<organism evidence="3 4">
    <name type="scientific">Didymodactylos carnosus</name>
    <dbReference type="NCBI Taxonomy" id="1234261"/>
    <lineage>
        <taxon>Eukaryota</taxon>
        <taxon>Metazoa</taxon>
        <taxon>Spiralia</taxon>
        <taxon>Gnathifera</taxon>
        <taxon>Rotifera</taxon>
        <taxon>Eurotatoria</taxon>
        <taxon>Bdelloidea</taxon>
        <taxon>Philodinida</taxon>
        <taxon>Philodinidae</taxon>
        <taxon>Didymodactylos</taxon>
    </lineage>
</organism>
<gene>
    <name evidence="2" type="ORF">OVA965_LOCUS45257</name>
    <name evidence="3" type="ORF">TMI583_LOCUS48599</name>
</gene>